<keyword evidence="6 12" id="KW-0413">Isomerase</keyword>
<dbReference type="Proteomes" id="UP001597472">
    <property type="component" value="Unassembled WGS sequence"/>
</dbReference>
<evidence type="ECO:0000259" key="8">
    <source>
        <dbReference type="Pfam" id="PF00408"/>
    </source>
</evidence>
<evidence type="ECO:0000256" key="7">
    <source>
        <dbReference type="RuleBase" id="RU004326"/>
    </source>
</evidence>
<feature type="domain" description="Alpha-D-phosphohexomutase C-terminal" evidence="8">
    <location>
        <begin position="396"/>
        <end position="454"/>
    </location>
</feature>
<evidence type="ECO:0000256" key="4">
    <source>
        <dbReference type="ARBA" id="ARBA00022723"/>
    </source>
</evidence>
<evidence type="ECO:0000259" key="10">
    <source>
        <dbReference type="Pfam" id="PF02879"/>
    </source>
</evidence>
<dbReference type="InterPro" id="IPR024086">
    <property type="entry name" value="GlmM_arc-type"/>
</dbReference>
<keyword evidence="3" id="KW-0597">Phosphoprotein</keyword>
<dbReference type="GO" id="GO:0008966">
    <property type="term" value="F:phosphoglucosamine mutase activity"/>
    <property type="evidence" value="ECO:0007669"/>
    <property type="project" value="UniProtKB-EC"/>
</dbReference>
<accession>A0ABW5KUG7</accession>
<dbReference type="PANTHER" id="PTHR42946:SF1">
    <property type="entry name" value="PHOSPHOGLUCOMUTASE (ALPHA-D-GLUCOSE-1,6-BISPHOSPHATE-DEPENDENT)"/>
    <property type="match status" value="1"/>
</dbReference>
<dbReference type="PRINTS" id="PR00509">
    <property type="entry name" value="PGMPMM"/>
</dbReference>
<evidence type="ECO:0000313" key="12">
    <source>
        <dbReference type="EMBL" id="MFD2552211.1"/>
    </source>
</evidence>
<dbReference type="InterPro" id="IPR016055">
    <property type="entry name" value="A-D-PHexomutase_a/b/a-I/II/III"/>
</dbReference>
<dbReference type="NCBIfam" id="TIGR03990">
    <property type="entry name" value="Arch_GlmM"/>
    <property type="match status" value="1"/>
</dbReference>
<evidence type="ECO:0000259" key="9">
    <source>
        <dbReference type="Pfam" id="PF02878"/>
    </source>
</evidence>
<name>A0ABW5KUG7_9FLAO</name>
<feature type="domain" description="Alpha-D-phosphohexomutase alpha/beta/alpha" evidence="9">
    <location>
        <begin position="8"/>
        <end position="139"/>
    </location>
</feature>
<dbReference type="RefSeq" id="WP_376894110.1">
    <property type="nucleotide sequence ID" value="NZ_JBHULS010000004.1"/>
</dbReference>
<dbReference type="Pfam" id="PF02879">
    <property type="entry name" value="PGM_PMM_II"/>
    <property type="match status" value="1"/>
</dbReference>
<dbReference type="PROSITE" id="PS00710">
    <property type="entry name" value="PGM_PMM"/>
    <property type="match status" value="1"/>
</dbReference>
<dbReference type="InterPro" id="IPR005845">
    <property type="entry name" value="A-D-PHexomutase_a/b/a-II"/>
</dbReference>
<dbReference type="InterPro" id="IPR005841">
    <property type="entry name" value="Alpha-D-phosphohexomutase_SF"/>
</dbReference>
<dbReference type="Pfam" id="PF02880">
    <property type="entry name" value="PGM_PMM_III"/>
    <property type="match status" value="1"/>
</dbReference>
<gene>
    <name evidence="12" type="primary">glmM</name>
    <name evidence="12" type="ORF">ACFSQP_10325</name>
</gene>
<organism evidence="12 13">
    <name type="scientific">Bizionia sediminis</name>
    <dbReference type="NCBI Taxonomy" id="1737064"/>
    <lineage>
        <taxon>Bacteria</taxon>
        <taxon>Pseudomonadati</taxon>
        <taxon>Bacteroidota</taxon>
        <taxon>Flavobacteriia</taxon>
        <taxon>Flavobacteriales</taxon>
        <taxon>Flavobacteriaceae</taxon>
        <taxon>Bizionia</taxon>
    </lineage>
</organism>
<comment type="cofactor">
    <cofactor evidence="1">
        <name>Mg(2+)</name>
        <dbReference type="ChEBI" id="CHEBI:18420"/>
    </cofactor>
</comment>
<dbReference type="Pfam" id="PF00408">
    <property type="entry name" value="PGM_PMM_IV"/>
    <property type="match status" value="1"/>
</dbReference>
<dbReference type="InterPro" id="IPR050060">
    <property type="entry name" value="Phosphoglucosamine_mutase"/>
</dbReference>
<keyword evidence="4 7" id="KW-0479">Metal-binding</keyword>
<dbReference type="InterPro" id="IPR005846">
    <property type="entry name" value="A-D-PHexomutase_a/b/a-III"/>
</dbReference>
<dbReference type="SUPFAM" id="SSF53738">
    <property type="entry name" value="Phosphoglucomutase, first 3 domains"/>
    <property type="match status" value="3"/>
</dbReference>
<evidence type="ECO:0000256" key="6">
    <source>
        <dbReference type="ARBA" id="ARBA00023235"/>
    </source>
</evidence>
<comment type="caution">
    <text evidence="12">The sequence shown here is derived from an EMBL/GenBank/DDBJ whole genome shotgun (WGS) entry which is preliminary data.</text>
</comment>
<proteinExistence type="inferred from homology"/>
<evidence type="ECO:0000313" key="13">
    <source>
        <dbReference type="Proteomes" id="UP001597472"/>
    </source>
</evidence>
<reference evidence="13" key="1">
    <citation type="journal article" date="2019" name="Int. J. Syst. Evol. Microbiol.">
        <title>The Global Catalogue of Microorganisms (GCM) 10K type strain sequencing project: providing services to taxonomists for standard genome sequencing and annotation.</title>
        <authorList>
            <consortium name="The Broad Institute Genomics Platform"/>
            <consortium name="The Broad Institute Genome Sequencing Center for Infectious Disease"/>
            <person name="Wu L."/>
            <person name="Ma J."/>
        </authorList>
    </citation>
    <scope>NUCLEOTIDE SEQUENCE [LARGE SCALE GENOMIC DNA]</scope>
    <source>
        <strain evidence="13">KCTC 42587</strain>
    </source>
</reference>
<dbReference type="InterPro" id="IPR005843">
    <property type="entry name" value="A-D-PHexomutase_C"/>
</dbReference>
<feature type="domain" description="Alpha-D-phosphohexomutase alpha/beta/alpha" evidence="11">
    <location>
        <begin position="270"/>
        <end position="375"/>
    </location>
</feature>
<keyword evidence="5 7" id="KW-0460">Magnesium</keyword>
<dbReference type="InterPro" id="IPR036900">
    <property type="entry name" value="A-D-PHexomutase_C_sf"/>
</dbReference>
<evidence type="ECO:0000256" key="2">
    <source>
        <dbReference type="ARBA" id="ARBA00010231"/>
    </source>
</evidence>
<keyword evidence="13" id="KW-1185">Reference proteome</keyword>
<dbReference type="Pfam" id="PF02878">
    <property type="entry name" value="PGM_PMM_I"/>
    <property type="match status" value="1"/>
</dbReference>
<dbReference type="SUPFAM" id="SSF55957">
    <property type="entry name" value="Phosphoglucomutase, C-terminal domain"/>
    <property type="match status" value="1"/>
</dbReference>
<protein>
    <submittedName>
        <fullName evidence="12">Phosphoglucosamine mutase</fullName>
        <ecNumber evidence="12">5.4.2.10</ecNumber>
    </submittedName>
</protein>
<comment type="similarity">
    <text evidence="2 7">Belongs to the phosphohexose mutase family.</text>
</comment>
<evidence type="ECO:0000256" key="5">
    <source>
        <dbReference type="ARBA" id="ARBA00022842"/>
    </source>
</evidence>
<dbReference type="InterPro" id="IPR016066">
    <property type="entry name" value="A-D-PHexomutase_CS"/>
</dbReference>
<evidence type="ECO:0000256" key="3">
    <source>
        <dbReference type="ARBA" id="ARBA00022553"/>
    </source>
</evidence>
<sequence length="464" mass="50063">MTLIKSISGIRGTIGGAVGSNLTPIDAVKFASAYGVWIKQQYKKDAYRVVVGRDARISGEMIQNLVINTLVGLGIHVIDLGLSTTPTVEVAVPMEHADGGIILTASHNPKEWNALKLLNNKGEFLNGEEGAKILNIAESQHISFADVDSLGKITRNDAYIDMHIDAILDLKLVNKAAIEKAKFKVVVDGVNSTGGIAIPLLLERLGVTCVKLYCEPTGHFPHNPEPLKEHLTDLSDAVVKERADFGIVVDPDVDRLAFIDETGAMFGEEYTLVACADYVLSKTPGNTVSNMSSTRALRDITEKHGGTYQASAVGEVNVVALMKQNNAVIGGEGNGGIIYPASHYGRDAMVGVALFLSLLAEKQLTVSALRATYPNYFMSKKKIALTPELNVDAILKAMAAQYQEKEAVNTTDGVKIDFSNSWVHLRKSNTEPIIRIYTEAENQEAANVLADRFIAEIKAVSSGL</sequence>
<dbReference type="PANTHER" id="PTHR42946">
    <property type="entry name" value="PHOSPHOHEXOSE MUTASE"/>
    <property type="match status" value="1"/>
</dbReference>
<dbReference type="InterPro" id="IPR005844">
    <property type="entry name" value="A-D-PHexomutase_a/b/a-I"/>
</dbReference>
<evidence type="ECO:0000259" key="11">
    <source>
        <dbReference type="Pfam" id="PF02880"/>
    </source>
</evidence>
<dbReference type="Gene3D" id="3.30.310.50">
    <property type="entry name" value="Alpha-D-phosphohexomutase, C-terminal domain"/>
    <property type="match status" value="1"/>
</dbReference>
<evidence type="ECO:0000256" key="1">
    <source>
        <dbReference type="ARBA" id="ARBA00001946"/>
    </source>
</evidence>
<dbReference type="EC" id="5.4.2.10" evidence="12"/>
<dbReference type="EMBL" id="JBHULS010000004">
    <property type="protein sequence ID" value="MFD2552211.1"/>
    <property type="molecule type" value="Genomic_DNA"/>
</dbReference>
<dbReference type="Gene3D" id="3.40.120.10">
    <property type="entry name" value="Alpha-D-Glucose-1,6-Bisphosphate, subunit A, domain 3"/>
    <property type="match status" value="3"/>
</dbReference>
<feature type="domain" description="Alpha-D-phosphohexomutase alpha/beta/alpha" evidence="10">
    <location>
        <begin position="171"/>
        <end position="263"/>
    </location>
</feature>